<dbReference type="PROSITE" id="PS00356">
    <property type="entry name" value="HTH_LACI_1"/>
    <property type="match status" value="1"/>
</dbReference>
<evidence type="ECO:0000259" key="4">
    <source>
        <dbReference type="PROSITE" id="PS50932"/>
    </source>
</evidence>
<reference evidence="6 9" key="2">
    <citation type="submission" date="2015-10" db="EMBL/GenBank/DDBJ databases">
        <title>A novel member of the family Ruminococcaceae isolated from human faeces.</title>
        <authorList>
            <person name="Shkoporov A.N."/>
            <person name="Chaplin A.V."/>
            <person name="Motuzova O.V."/>
            <person name="Kafarskaia L.I."/>
            <person name="Efimov B.A."/>
        </authorList>
    </citation>
    <scope>NUCLEOTIDE SEQUENCE [LARGE SCALE GENOMIC DNA]</scope>
    <source>
        <strain evidence="6 9">668</strain>
    </source>
</reference>
<reference evidence="5" key="1">
    <citation type="submission" date="2015-02" db="EMBL/GenBank/DDBJ databases">
        <title>A novel member of the family Ruminococcaceae isolated from human feces.</title>
        <authorList>
            <person name="Shkoporov A.N."/>
            <person name="Chaplin A.V."/>
            <person name="Motuzova O.V."/>
            <person name="Kafarskaia L.I."/>
            <person name="Khokhlova E.V."/>
            <person name="Efimov B.A."/>
        </authorList>
    </citation>
    <scope>NUCLEOTIDE SEQUENCE [LARGE SCALE GENOMIC DNA]</scope>
    <source>
        <strain evidence="5">585-1</strain>
    </source>
</reference>
<dbReference type="PANTHER" id="PTHR30146">
    <property type="entry name" value="LACI-RELATED TRANSCRIPTIONAL REPRESSOR"/>
    <property type="match status" value="1"/>
</dbReference>
<evidence type="ECO:0000256" key="1">
    <source>
        <dbReference type="ARBA" id="ARBA00023015"/>
    </source>
</evidence>
<evidence type="ECO:0000256" key="3">
    <source>
        <dbReference type="ARBA" id="ARBA00023163"/>
    </source>
</evidence>
<dbReference type="GO" id="GO:0003700">
    <property type="term" value="F:DNA-binding transcription factor activity"/>
    <property type="evidence" value="ECO:0007669"/>
    <property type="project" value="TreeGrafter"/>
</dbReference>
<proteinExistence type="predicted"/>
<keyword evidence="2" id="KW-0238">DNA-binding</keyword>
<dbReference type="Pfam" id="PF13377">
    <property type="entry name" value="Peripla_BP_3"/>
    <property type="match status" value="1"/>
</dbReference>
<gene>
    <name evidence="6" type="ORF">ASJ35_13320</name>
    <name evidence="7" type="ORF">FYJ76_14900</name>
    <name evidence="5" type="ORF">TQ39_18630</name>
</gene>
<dbReference type="InterPro" id="IPR000843">
    <property type="entry name" value="HTH_LacI"/>
</dbReference>
<name>A0A0D8IUJ4_9FIRM</name>
<dbReference type="PANTHER" id="PTHR30146:SF109">
    <property type="entry name" value="HTH-TYPE TRANSCRIPTIONAL REGULATOR GALS"/>
    <property type="match status" value="1"/>
</dbReference>
<dbReference type="InterPro" id="IPR010982">
    <property type="entry name" value="Lambda_DNA-bd_dom_sf"/>
</dbReference>
<evidence type="ECO:0000313" key="8">
    <source>
        <dbReference type="Proteomes" id="UP000032483"/>
    </source>
</evidence>
<dbReference type="Gene3D" id="1.10.260.40">
    <property type="entry name" value="lambda repressor-like DNA-binding domains"/>
    <property type="match status" value="1"/>
</dbReference>
<dbReference type="Proteomes" id="UP000053433">
    <property type="component" value="Unassembled WGS sequence"/>
</dbReference>
<evidence type="ECO:0000313" key="10">
    <source>
        <dbReference type="Proteomes" id="UP000431913"/>
    </source>
</evidence>
<dbReference type="Gene3D" id="3.40.50.2300">
    <property type="match status" value="2"/>
</dbReference>
<dbReference type="Proteomes" id="UP000032483">
    <property type="component" value="Unassembled WGS sequence"/>
</dbReference>
<accession>A0A0W7TP15</accession>
<dbReference type="InterPro" id="IPR046335">
    <property type="entry name" value="LacI/GalR-like_sensor"/>
</dbReference>
<dbReference type="SMART" id="SM00354">
    <property type="entry name" value="HTH_LACI"/>
    <property type="match status" value="1"/>
</dbReference>
<accession>A0A0D8IUJ4</accession>
<dbReference type="EMBL" id="LMUA01000020">
    <property type="protein sequence ID" value="KUE75494.1"/>
    <property type="molecule type" value="Genomic_DNA"/>
</dbReference>
<dbReference type="PRINTS" id="PR00036">
    <property type="entry name" value="HTHLACI"/>
</dbReference>
<dbReference type="GO" id="GO:0000976">
    <property type="term" value="F:transcription cis-regulatory region binding"/>
    <property type="evidence" value="ECO:0007669"/>
    <property type="project" value="TreeGrafter"/>
</dbReference>
<evidence type="ECO:0000313" key="9">
    <source>
        <dbReference type="Proteomes" id="UP000053433"/>
    </source>
</evidence>
<organism evidence="5 8">
    <name type="scientific">Ruthenibacterium lactatiformans</name>
    <dbReference type="NCBI Taxonomy" id="1550024"/>
    <lineage>
        <taxon>Bacteria</taxon>
        <taxon>Bacillati</taxon>
        <taxon>Bacillota</taxon>
        <taxon>Clostridia</taxon>
        <taxon>Eubacteriales</taxon>
        <taxon>Oscillospiraceae</taxon>
        <taxon>Ruthenibacterium</taxon>
    </lineage>
</organism>
<evidence type="ECO:0000256" key="2">
    <source>
        <dbReference type="ARBA" id="ARBA00023125"/>
    </source>
</evidence>
<dbReference type="CDD" id="cd01392">
    <property type="entry name" value="HTH_LacI"/>
    <property type="match status" value="1"/>
</dbReference>
<dbReference type="EMBL" id="JXXK01000049">
    <property type="protein sequence ID" value="KJF38355.1"/>
    <property type="molecule type" value="Genomic_DNA"/>
</dbReference>
<dbReference type="Pfam" id="PF00356">
    <property type="entry name" value="LacI"/>
    <property type="match status" value="1"/>
</dbReference>
<dbReference type="RefSeq" id="WP_050006636.1">
    <property type="nucleotide sequence ID" value="NZ_CATXDA010000002.1"/>
</dbReference>
<protein>
    <submittedName>
        <fullName evidence="5 7">Transcriptional regulator</fullName>
    </submittedName>
</protein>
<feature type="domain" description="HTH lacI-type" evidence="4">
    <location>
        <begin position="2"/>
        <end position="56"/>
    </location>
</feature>
<dbReference type="CDD" id="cd06267">
    <property type="entry name" value="PBP1_LacI_sugar_binding-like"/>
    <property type="match status" value="1"/>
</dbReference>
<evidence type="ECO:0000313" key="5">
    <source>
        <dbReference type="EMBL" id="KJF38355.1"/>
    </source>
</evidence>
<dbReference type="GeneID" id="42858552"/>
<dbReference type="EMBL" id="VUNJ01000021">
    <property type="protein sequence ID" value="MST93202.1"/>
    <property type="molecule type" value="Genomic_DNA"/>
</dbReference>
<dbReference type="PROSITE" id="PS50932">
    <property type="entry name" value="HTH_LACI_2"/>
    <property type="match status" value="1"/>
</dbReference>
<keyword evidence="3" id="KW-0804">Transcription</keyword>
<dbReference type="SUPFAM" id="SSF53822">
    <property type="entry name" value="Periplasmic binding protein-like I"/>
    <property type="match status" value="1"/>
</dbReference>
<comment type="caution">
    <text evidence="5">The sequence shown here is derived from an EMBL/GenBank/DDBJ whole genome shotgun (WGS) entry which is preliminary data.</text>
</comment>
<dbReference type="InterPro" id="IPR028082">
    <property type="entry name" value="Peripla_BP_I"/>
</dbReference>
<reference evidence="7 10" key="3">
    <citation type="submission" date="2019-08" db="EMBL/GenBank/DDBJ databases">
        <title>In-depth cultivation of the pig gut microbiome towards novel bacterial diversity and tailored functional studies.</title>
        <authorList>
            <person name="Wylensek D."/>
            <person name="Hitch T.C.A."/>
            <person name="Clavel T."/>
        </authorList>
    </citation>
    <scope>NUCLEOTIDE SEQUENCE [LARGE SCALE GENOMIC DNA]</scope>
    <source>
        <strain evidence="7 10">WCA3-601-WT-6J</strain>
    </source>
</reference>
<keyword evidence="8" id="KW-1185">Reference proteome</keyword>
<evidence type="ECO:0000313" key="7">
    <source>
        <dbReference type="EMBL" id="MST93202.1"/>
    </source>
</evidence>
<keyword evidence="1" id="KW-0805">Transcription regulation</keyword>
<dbReference type="SUPFAM" id="SSF47413">
    <property type="entry name" value="lambda repressor-like DNA-binding domains"/>
    <property type="match status" value="1"/>
</dbReference>
<sequence>MSTLKDVARKAQVSPITVSRVINTPEKVKAETCERVRRVMSSLQYIPNVAAKNLVAKRSGIIDVFVPESIDLSNPFVMHFIAGISNVLSRRMYSFLILRDRSREHFCDGYIVTGLLKNEILEFHEYASQRSRPITLFGHTELQDVDCIDVDNIRGAKNVVDRLIKAGHCRIGMINVLENKDYTADRYAGYECAIEDAGIPVDPTLVIQAENSVEGGCSAAKKLLATTRCTAIFCATDTMAIGVCKAAAEMGLRVPEDFSLAGFDGLGHHLLCTPHVTTVRQPVYEIGERLAKTLLDRLDGSQKRICELVVPEVVEGQSVETVPR</sequence>
<evidence type="ECO:0000313" key="6">
    <source>
        <dbReference type="EMBL" id="KUE75494.1"/>
    </source>
</evidence>
<dbReference type="AlphaFoldDB" id="A0A0D8IUJ4"/>
<dbReference type="Proteomes" id="UP000431913">
    <property type="component" value="Unassembled WGS sequence"/>
</dbReference>